<accession>A0A9P1JZX1</accession>
<dbReference type="KEGG" id="abs:AZOBR_p340185"/>
<proteinExistence type="predicted"/>
<dbReference type="Proteomes" id="UP000007319">
    <property type="component" value="Plasmid AZOBR_p3"/>
</dbReference>
<dbReference type="AlphaFoldDB" id="A0A9P1JZX1"/>
<sequence length="67" mass="7616">MDEAKIRRAVQLWNEDKDMVDIAKALRVPVSDLGFLITAALKRPAGKWRLKANQMVRDQLTTPTAPR</sequence>
<keyword evidence="2" id="KW-1185">Reference proteome</keyword>
<geneLocation type="plasmid" evidence="1 2">
    <name>AZOBR_p3</name>
</geneLocation>
<organism evidence="1 2">
    <name type="scientific">Azospirillum baldaniorum</name>
    <dbReference type="NCBI Taxonomy" id="1064539"/>
    <lineage>
        <taxon>Bacteria</taxon>
        <taxon>Pseudomonadati</taxon>
        <taxon>Pseudomonadota</taxon>
        <taxon>Alphaproteobacteria</taxon>
        <taxon>Rhodospirillales</taxon>
        <taxon>Azospirillaceae</taxon>
        <taxon>Azospirillum</taxon>
    </lineage>
</organism>
<gene>
    <name evidence="1" type="ORF">AZOBR_p340185</name>
</gene>
<protein>
    <submittedName>
        <fullName evidence="1">Uncharacterized protein</fullName>
    </submittedName>
</protein>
<dbReference type="RefSeq" id="WP_014199459.1">
    <property type="nucleotide sequence ID" value="NC_016595.1"/>
</dbReference>
<reference evidence="1 2" key="1">
    <citation type="journal article" date="2011" name="PLoS Genet.">
        <title>Azospirillum genomes reveal transition of bacteria from aquatic to terrestrial environments.</title>
        <authorList>
            <person name="Wisniewski-Dye F."/>
            <person name="Borziak K."/>
            <person name="Khalsa-Moyers G."/>
            <person name="Alexandre G."/>
            <person name="Sukharnikov L.O."/>
            <person name="Wuichet K."/>
            <person name="Hurst G.B."/>
            <person name="McDonald W.H."/>
            <person name="Robertson J.S."/>
            <person name="Barbe V."/>
            <person name="Calteau A."/>
            <person name="Rouy Z."/>
            <person name="Mangenot S."/>
            <person name="Prigent-Combaret C."/>
            <person name="Normand P."/>
            <person name="Boyer M."/>
            <person name="Siguier P."/>
            <person name="Dessaux Y."/>
            <person name="Elmerich C."/>
            <person name="Condemine G."/>
            <person name="Krishnen G."/>
            <person name="Kennedy I."/>
            <person name="Paterson A.H."/>
            <person name="Gonzalez V."/>
            <person name="Mavingui P."/>
            <person name="Zhulin I.B."/>
        </authorList>
    </citation>
    <scope>NUCLEOTIDE SEQUENCE [LARGE SCALE GENOMIC DNA]</scope>
    <source>
        <strain evidence="1 2">Sp245</strain>
    </source>
</reference>
<evidence type="ECO:0000313" key="2">
    <source>
        <dbReference type="Proteomes" id="UP000007319"/>
    </source>
</evidence>
<name>A0A9P1JZX1_9PROT</name>
<dbReference type="EMBL" id="HE577330">
    <property type="protein sequence ID" value="CCD02947.1"/>
    <property type="molecule type" value="Genomic_DNA"/>
</dbReference>
<keyword evidence="1" id="KW-0614">Plasmid</keyword>
<evidence type="ECO:0000313" key="1">
    <source>
        <dbReference type="EMBL" id="CCD02947.1"/>
    </source>
</evidence>